<dbReference type="EMBL" id="LROS01000019">
    <property type="protein sequence ID" value="OBR93646.1"/>
    <property type="molecule type" value="Genomic_DNA"/>
</dbReference>
<dbReference type="Proteomes" id="UP000093954">
    <property type="component" value="Unassembled WGS sequence"/>
</dbReference>
<evidence type="ECO:0000313" key="1">
    <source>
        <dbReference type="EMBL" id="OBR93646.1"/>
    </source>
</evidence>
<accession>A0A1A6AU82</accession>
<dbReference type="RefSeq" id="WP_242872126.1">
    <property type="nucleotide sequence ID" value="NZ_LROS01000019.1"/>
</dbReference>
<name>A0A1A6AU82_9CLOT</name>
<dbReference type="PATRIC" id="fig|1353534.3.peg.1986"/>
<reference evidence="1 2" key="1">
    <citation type="journal article" date="2012" name="Front. Microbiol.">
        <title>Draft Genome Sequence of the Virulent Strain 01-B526 of the Fish Pathogen Aeromonas salmonicida.</title>
        <authorList>
            <person name="Charette S.J."/>
            <person name="Brochu F."/>
            <person name="Boyle B."/>
            <person name="Filion G."/>
            <person name="Tanaka K.H."/>
            <person name="Derome N."/>
        </authorList>
    </citation>
    <scope>NUCLEOTIDE SEQUENCE [LARGE SCALE GENOMIC DNA]</scope>
    <source>
        <strain evidence="1 2">P11</strain>
    </source>
</reference>
<sequence length="53" mass="5981">MNEKLVNAMADLDEDVVLSEVNAQKENGTPVLDIIANLQEEVGITRYRKEYSN</sequence>
<keyword evidence="2" id="KW-1185">Reference proteome</keyword>
<proteinExistence type="predicted"/>
<evidence type="ECO:0000313" key="2">
    <source>
        <dbReference type="Proteomes" id="UP000093954"/>
    </source>
</evidence>
<dbReference type="AlphaFoldDB" id="A0A1A6AU82"/>
<protein>
    <submittedName>
        <fullName evidence="1">Uncharacterized protein</fullName>
    </submittedName>
</protein>
<comment type="caution">
    <text evidence="1">The sequence shown here is derived from an EMBL/GenBank/DDBJ whole genome shotgun (WGS) entry which is preliminary data.</text>
</comment>
<gene>
    <name evidence="1" type="ORF">CLRAG_19450</name>
</gene>
<organism evidence="1 2">
    <name type="scientific">Clostridium ragsdalei P11</name>
    <dbReference type="NCBI Taxonomy" id="1353534"/>
    <lineage>
        <taxon>Bacteria</taxon>
        <taxon>Bacillati</taxon>
        <taxon>Bacillota</taxon>
        <taxon>Clostridia</taxon>
        <taxon>Eubacteriales</taxon>
        <taxon>Clostridiaceae</taxon>
        <taxon>Clostridium</taxon>
    </lineage>
</organism>